<reference evidence="1 2" key="1">
    <citation type="journal article" date="2019" name="Sci. Rep.">
        <title>Orb-weaving spider Araneus ventricosus genome elucidates the spidroin gene catalogue.</title>
        <authorList>
            <person name="Kono N."/>
            <person name="Nakamura H."/>
            <person name="Ohtoshi R."/>
            <person name="Moran D.A.P."/>
            <person name="Shinohara A."/>
            <person name="Yoshida Y."/>
            <person name="Fujiwara M."/>
            <person name="Mori M."/>
            <person name="Tomita M."/>
            <person name="Arakawa K."/>
        </authorList>
    </citation>
    <scope>NUCLEOTIDE SEQUENCE [LARGE SCALE GENOMIC DNA]</scope>
</reference>
<dbReference type="Proteomes" id="UP000499080">
    <property type="component" value="Unassembled WGS sequence"/>
</dbReference>
<dbReference type="AlphaFoldDB" id="A0A4Y2FX51"/>
<proteinExistence type="predicted"/>
<comment type="caution">
    <text evidence="1">The sequence shown here is derived from an EMBL/GenBank/DDBJ whole genome shotgun (WGS) entry which is preliminary data.</text>
</comment>
<evidence type="ECO:0000313" key="2">
    <source>
        <dbReference type="Proteomes" id="UP000499080"/>
    </source>
</evidence>
<organism evidence="1 2">
    <name type="scientific">Araneus ventricosus</name>
    <name type="common">Orbweaver spider</name>
    <name type="synonym">Epeira ventricosa</name>
    <dbReference type="NCBI Taxonomy" id="182803"/>
    <lineage>
        <taxon>Eukaryota</taxon>
        <taxon>Metazoa</taxon>
        <taxon>Ecdysozoa</taxon>
        <taxon>Arthropoda</taxon>
        <taxon>Chelicerata</taxon>
        <taxon>Arachnida</taxon>
        <taxon>Araneae</taxon>
        <taxon>Araneomorphae</taxon>
        <taxon>Entelegynae</taxon>
        <taxon>Araneoidea</taxon>
        <taxon>Araneidae</taxon>
        <taxon>Araneus</taxon>
    </lineage>
</organism>
<dbReference type="EMBL" id="BGPR01001087">
    <property type="protein sequence ID" value="GBM45015.1"/>
    <property type="molecule type" value="Genomic_DNA"/>
</dbReference>
<evidence type="ECO:0000313" key="1">
    <source>
        <dbReference type="EMBL" id="GBM45015.1"/>
    </source>
</evidence>
<accession>A0A4Y2FX51</accession>
<sequence length="92" mass="10487">AVRDRRNTSSILRRISNHEASRSVSVQTVQRTVIIMGLVSLAPTRLLLLTAWHNVFTSWARQHRYSLDQLMTGNMLPGLTSLCFQLYGTPLY</sequence>
<gene>
    <name evidence="1" type="ORF">AVEN_98868_1</name>
</gene>
<keyword evidence="2" id="KW-1185">Reference proteome</keyword>
<name>A0A4Y2FX51_ARAVE</name>
<feature type="non-terminal residue" evidence="1">
    <location>
        <position position="1"/>
    </location>
</feature>
<protein>
    <submittedName>
        <fullName evidence="1">Uncharacterized protein</fullName>
    </submittedName>
</protein>